<dbReference type="Pfam" id="PF00575">
    <property type="entry name" value="S1"/>
    <property type="match status" value="1"/>
</dbReference>
<dbReference type="GO" id="GO:0000175">
    <property type="term" value="F:3'-5'-RNA exonuclease activity"/>
    <property type="evidence" value="ECO:0007669"/>
    <property type="project" value="TreeGrafter"/>
</dbReference>
<dbReference type="CDD" id="cd04472">
    <property type="entry name" value="S1_PNPase"/>
    <property type="match status" value="1"/>
</dbReference>
<dbReference type="EMBL" id="MFGB01000020">
    <property type="protein sequence ID" value="OGF25726.1"/>
    <property type="molecule type" value="Genomic_DNA"/>
</dbReference>
<keyword evidence="2 5" id="KW-0808">Transferase</keyword>
<evidence type="ECO:0000256" key="2">
    <source>
        <dbReference type="ARBA" id="ARBA00022679"/>
    </source>
</evidence>
<dbReference type="SMART" id="SM00322">
    <property type="entry name" value="KH"/>
    <property type="match status" value="1"/>
</dbReference>
<dbReference type="GO" id="GO:0003723">
    <property type="term" value="F:RNA binding"/>
    <property type="evidence" value="ECO:0007669"/>
    <property type="project" value="UniProtKB-UniRule"/>
</dbReference>
<dbReference type="InterPro" id="IPR004087">
    <property type="entry name" value="KH_dom"/>
</dbReference>
<dbReference type="Proteomes" id="UP000178367">
    <property type="component" value="Unassembled WGS sequence"/>
</dbReference>
<keyword evidence="5" id="KW-0460">Magnesium</keyword>
<organism evidence="8 9">
    <name type="scientific">Candidatus Falkowbacteria bacterium RIFOXYA2_FULL_47_19</name>
    <dbReference type="NCBI Taxonomy" id="1797994"/>
    <lineage>
        <taxon>Bacteria</taxon>
        <taxon>Candidatus Falkowiibacteriota</taxon>
    </lineage>
</organism>
<proteinExistence type="inferred from homology"/>
<dbReference type="InterPro" id="IPR004088">
    <property type="entry name" value="KH_dom_type_1"/>
</dbReference>
<dbReference type="NCBIfam" id="NF008805">
    <property type="entry name" value="PRK11824.1"/>
    <property type="match status" value="1"/>
</dbReference>
<dbReference type="PROSITE" id="PS50126">
    <property type="entry name" value="S1"/>
    <property type="match status" value="1"/>
</dbReference>
<dbReference type="STRING" id="1797994.A2227_00785"/>
<dbReference type="CDD" id="cd02393">
    <property type="entry name" value="KH-I_PNPase"/>
    <property type="match status" value="1"/>
</dbReference>
<dbReference type="EC" id="2.7.7.8" evidence="5"/>
<accession>A0A1F5SGP5</accession>
<comment type="caution">
    <text evidence="8">The sequence shown here is derived from an EMBL/GenBank/DDBJ whole genome shotgun (WGS) entry which is preliminary data.</text>
</comment>
<dbReference type="Gene3D" id="3.30.230.70">
    <property type="entry name" value="GHMP Kinase, N-terminal domain"/>
    <property type="match status" value="2"/>
</dbReference>
<keyword evidence="5" id="KW-0963">Cytoplasm</keyword>
<dbReference type="InterPro" id="IPR036456">
    <property type="entry name" value="PNPase_PH_RNA-bd_sf"/>
</dbReference>
<dbReference type="HAMAP" id="MF_01595">
    <property type="entry name" value="PNPase"/>
    <property type="match status" value="1"/>
</dbReference>
<evidence type="ECO:0000256" key="3">
    <source>
        <dbReference type="ARBA" id="ARBA00022695"/>
    </source>
</evidence>
<keyword evidence="4 5" id="KW-0694">RNA-binding</keyword>
<evidence type="ECO:0000256" key="6">
    <source>
        <dbReference type="SAM" id="MobiDB-lite"/>
    </source>
</evidence>
<reference evidence="8 9" key="1">
    <citation type="journal article" date="2016" name="Nat. Commun.">
        <title>Thousands of microbial genomes shed light on interconnected biogeochemical processes in an aquifer system.</title>
        <authorList>
            <person name="Anantharaman K."/>
            <person name="Brown C.T."/>
            <person name="Hug L.A."/>
            <person name="Sharon I."/>
            <person name="Castelle C.J."/>
            <person name="Probst A.J."/>
            <person name="Thomas B.C."/>
            <person name="Singh A."/>
            <person name="Wilkins M.J."/>
            <person name="Karaoz U."/>
            <person name="Brodie E.L."/>
            <person name="Williams K.H."/>
            <person name="Hubbard S.S."/>
            <person name="Banfield J.F."/>
        </authorList>
    </citation>
    <scope>NUCLEOTIDE SEQUENCE [LARGE SCALE GENOMIC DNA]</scope>
</reference>
<dbReference type="SUPFAM" id="SSF55666">
    <property type="entry name" value="Ribonuclease PH domain 2-like"/>
    <property type="match status" value="2"/>
</dbReference>
<dbReference type="GO" id="GO:0004654">
    <property type="term" value="F:polyribonucleotide nucleotidyltransferase activity"/>
    <property type="evidence" value="ECO:0007669"/>
    <property type="project" value="UniProtKB-UniRule"/>
</dbReference>
<dbReference type="SUPFAM" id="SSF54211">
    <property type="entry name" value="Ribosomal protein S5 domain 2-like"/>
    <property type="match status" value="2"/>
</dbReference>
<feature type="domain" description="S1 motif" evidence="7">
    <location>
        <begin position="618"/>
        <end position="686"/>
    </location>
</feature>
<dbReference type="PANTHER" id="PTHR11252">
    <property type="entry name" value="POLYRIBONUCLEOTIDE NUCLEOTIDYLTRANSFERASE"/>
    <property type="match status" value="1"/>
</dbReference>
<dbReference type="GO" id="GO:0000287">
    <property type="term" value="F:magnesium ion binding"/>
    <property type="evidence" value="ECO:0007669"/>
    <property type="project" value="UniProtKB-UniRule"/>
</dbReference>
<dbReference type="InterPro" id="IPR003029">
    <property type="entry name" value="S1_domain"/>
</dbReference>
<feature type="compositionally biased region" description="Gly residues" evidence="6">
    <location>
        <begin position="702"/>
        <end position="720"/>
    </location>
</feature>
<dbReference type="Gene3D" id="3.30.1370.10">
    <property type="entry name" value="K Homology domain, type 1"/>
    <property type="match status" value="1"/>
</dbReference>
<evidence type="ECO:0000259" key="7">
    <source>
        <dbReference type="PROSITE" id="PS50126"/>
    </source>
</evidence>
<dbReference type="SUPFAM" id="SSF46915">
    <property type="entry name" value="Polynucleotide phosphorylase/guanosine pentaphosphate synthase (PNPase/GPSI), domain 3"/>
    <property type="match status" value="1"/>
</dbReference>
<dbReference type="Pfam" id="PF03725">
    <property type="entry name" value="RNase_PH_C"/>
    <property type="match status" value="1"/>
</dbReference>
<feature type="binding site" evidence="5">
    <location>
        <position position="482"/>
    </location>
    <ligand>
        <name>Mg(2+)</name>
        <dbReference type="ChEBI" id="CHEBI:18420"/>
    </ligand>
</feature>
<dbReference type="InterPro" id="IPR020568">
    <property type="entry name" value="Ribosomal_Su5_D2-typ_SF"/>
</dbReference>
<dbReference type="SMART" id="SM00316">
    <property type="entry name" value="S1"/>
    <property type="match status" value="1"/>
</dbReference>
<dbReference type="PANTHER" id="PTHR11252:SF0">
    <property type="entry name" value="POLYRIBONUCLEOTIDE NUCLEOTIDYLTRANSFERASE 1, MITOCHONDRIAL"/>
    <property type="match status" value="1"/>
</dbReference>
<feature type="region of interest" description="Disordered" evidence="6">
    <location>
        <begin position="696"/>
        <end position="736"/>
    </location>
</feature>
<dbReference type="InterPro" id="IPR012340">
    <property type="entry name" value="NA-bd_OB-fold"/>
</dbReference>
<dbReference type="InterPro" id="IPR012162">
    <property type="entry name" value="PNPase"/>
</dbReference>
<dbReference type="InterPro" id="IPR036612">
    <property type="entry name" value="KH_dom_type_1_sf"/>
</dbReference>
<dbReference type="PIRSF" id="PIRSF005499">
    <property type="entry name" value="PNPase"/>
    <property type="match status" value="1"/>
</dbReference>
<comment type="catalytic activity">
    <reaction evidence="5">
        <text>RNA(n+1) + phosphate = RNA(n) + a ribonucleoside 5'-diphosphate</text>
        <dbReference type="Rhea" id="RHEA:22096"/>
        <dbReference type="Rhea" id="RHEA-COMP:14527"/>
        <dbReference type="Rhea" id="RHEA-COMP:17342"/>
        <dbReference type="ChEBI" id="CHEBI:43474"/>
        <dbReference type="ChEBI" id="CHEBI:57930"/>
        <dbReference type="ChEBI" id="CHEBI:140395"/>
        <dbReference type="EC" id="2.7.7.8"/>
    </reaction>
</comment>
<dbReference type="SUPFAM" id="SSF54791">
    <property type="entry name" value="Eukaryotic type KH-domain (KH-domain type I)"/>
    <property type="match status" value="1"/>
</dbReference>
<dbReference type="GO" id="GO:0006396">
    <property type="term" value="P:RNA processing"/>
    <property type="evidence" value="ECO:0007669"/>
    <property type="project" value="InterPro"/>
</dbReference>
<dbReference type="InterPro" id="IPR036345">
    <property type="entry name" value="ExoRNase_PH_dom2_sf"/>
</dbReference>
<dbReference type="Pfam" id="PF01138">
    <property type="entry name" value="RNase_PH"/>
    <property type="match status" value="2"/>
</dbReference>
<dbReference type="CDD" id="cd11364">
    <property type="entry name" value="RNase_PH_PNPase_2"/>
    <property type="match status" value="1"/>
</dbReference>
<comment type="subcellular location">
    <subcellularLocation>
        <location evidence="5">Cytoplasm</location>
    </subcellularLocation>
</comment>
<sequence length="736" mass="80403">MARQANAAVTVQYGDTVVLASVVESKEEREGIDFFPLMVDFEERLYAAGIIKGSRWIKREGRPSDEAILTGRMIDRSIRPLFPEGSRKDVQVVITVLSTDHENDYDIVSLVAASAALSLSGVAWSGPIGGIRVGRVEGKLIFNPTYEERTKSDLDLIVAGTEKKVIMIEAGGSEIKEDDMYAAIIAGQKELLGAIDLIKKMVSEVGVKKIDNKKKRVSAEETESQKEKEVLIKTAEKWLESNINKILFDKTYYTKGERKLAVQAIKDGLDEYLFDQNISRDKREFAIKKTVEAAVDAAITREIIENKRRVDGRKLDEIRPLSADVEILPRNHGAGLFSRGETQIMSIVTLGAPGLAQSLEGIEGVGEKRFMHHYNFPPFSVGEAKPMRGPGRREIGHGALAEKALLPLIPSKDDFPYTIRVVSETLGSNGSSSMGSTCAMSLALMDAGVPIKKAVAGIAIGLASNEDMSRWEVLTDIQDLEDGKGGMDFKITGTIDGVTAIQLDTKTNGLTDEIIKEALDRGRTARKEILKVMAGAIEAPRPELSPYAPRIITIHINPDKIRDVIGAGGKVINGIIAETGVSIDIEDDGTVFICSTDEESSKKALKMVEDITREFEPGEIFKGKVVRMLDFGAFVEIAPGRDGMVHVSKLAPYRVSKPSDFFAVGDEVYVKVEEIDDQGRLNLTMVGLTENEPLWLNRKGEQSGGGFGGGRDRGGFGGNRNGRDRRDSGGRGGFRR</sequence>
<evidence type="ECO:0000313" key="8">
    <source>
        <dbReference type="EMBL" id="OGF25726.1"/>
    </source>
</evidence>
<comment type="similarity">
    <text evidence="1 5">Belongs to the polyribonucleotide nucleotidyltransferase family.</text>
</comment>
<dbReference type="InterPro" id="IPR001247">
    <property type="entry name" value="ExoRNase_PH_dom1"/>
</dbReference>
<comment type="cofactor">
    <cofactor evidence="5">
        <name>Mg(2+)</name>
        <dbReference type="ChEBI" id="CHEBI:18420"/>
    </cofactor>
</comment>
<dbReference type="FunFam" id="3.30.1370.10:FF:000001">
    <property type="entry name" value="Polyribonucleotide nucleotidyltransferase"/>
    <property type="match status" value="1"/>
</dbReference>
<keyword evidence="5" id="KW-0479">Metal-binding</keyword>
<dbReference type="AlphaFoldDB" id="A0A1F5SGP5"/>
<dbReference type="SUPFAM" id="SSF50249">
    <property type="entry name" value="Nucleic acid-binding proteins"/>
    <property type="match status" value="1"/>
</dbReference>
<dbReference type="InterPro" id="IPR015847">
    <property type="entry name" value="ExoRNase_PH_dom2"/>
</dbReference>
<gene>
    <name evidence="5" type="primary">pnp</name>
    <name evidence="8" type="ORF">A2227_00785</name>
</gene>
<name>A0A1F5SGP5_9BACT</name>
<dbReference type="PROSITE" id="PS50084">
    <property type="entry name" value="KH_TYPE_1"/>
    <property type="match status" value="1"/>
</dbReference>
<protein>
    <recommendedName>
        <fullName evidence="5">Polyribonucleotide nucleotidyltransferase</fullName>
        <ecNumber evidence="5">2.7.7.8</ecNumber>
    </recommendedName>
    <alternativeName>
        <fullName evidence="5">Polynucleotide phosphorylase</fullName>
        <shortName evidence="5">PNPase</shortName>
    </alternativeName>
</protein>
<feature type="binding site" evidence="5">
    <location>
        <position position="488"/>
    </location>
    <ligand>
        <name>Mg(2+)</name>
        <dbReference type="ChEBI" id="CHEBI:18420"/>
    </ligand>
</feature>
<dbReference type="NCBIfam" id="TIGR03591">
    <property type="entry name" value="polynuc_phos"/>
    <property type="match status" value="1"/>
</dbReference>
<keyword evidence="3 5" id="KW-0548">Nucleotidyltransferase</keyword>
<comment type="function">
    <text evidence="5">Involved in mRNA degradation. Catalyzes the phosphorolysis of single-stranded polyribonucleotides processively in the 3'- to 5'-direction.</text>
</comment>
<evidence type="ECO:0000313" key="9">
    <source>
        <dbReference type="Proteomes" id="UP000178367"/>
    </source>
</evidence>
<dbReference type="GO" id="GO:0006402">
    <property type="term" value="P:mRNA catabolic process"/>
    <property type="evidence" value="ECO:0007669"/>
    <property type="project" value="UniProtKB-UniRule"/>
</dbReference>
<evidence type="ECO:0000256" key="5">
    <source>
        <dbReference type="HAMAP-Rule" id="MF_01595"/>
    </source>
</evidence>
<dbReference type="InterPro" id="IPR027408">
    <property type="entry name" value="PNPase/RNase_PH_dom_sf"/>
</dbReference>
<dbReference type="Gene3D" id="2.40.50.140">
    <property type="entry name" value="Nucleic acid-binding proteins"/>
    <property type="match status" value="1"/>
</dbReference>
<dbReference type="FunFam" id="3.30.230.70:FF:000001">
    <property type="entry name" value="Polyribonucleotide nucleotidyltransferase"/>
    <property type="match status" value="1"/>
</dbReference>
<evidence type="ECO:0000256" key="1">
    <source>
        <dbReference type="ARBA" id="ARBA00007404"/>
    </source>
</evidence>
<evidence type="ECO:0000256" key="4">
    <source>
        <dbReference type="ARBA" id="ARBA00022884"/>
    </source>
</evidence>
<dbReference type="Pfam" id="PF00013">
    <property type="entry name" value="KH_1"/>
    <property type="match status" value="1"/>
</dbReference>
<dbReference type="GO" id="GO:0005829">
    <property type="term" value="C:cytosol"/>
    <property type="evidence" value="ECO:0007669"/>
    <property type="project" value="TreeGrafter"/>
</dbReference>